<protein>
    <submittedName>
        <fullName evidence="2">ABC transporter substrate-binding protein</fullName>
    </submittedName>
</protein>
<dbReference type="Pfam" id="PF05494">
    <property type="entry name" value="MlaC"/>
    <property type="match status" value="1"/>
</dbReference>
<name>A0AA86T9D4_9BACT</name>
<dbReference type="AlphaFoldDB" id="A0AA86T9D4"/>
<reference evidence="2" key="1">
    <citation type="submission" date="2022-10" db="EMBL/GenBank/DDBJ databases">
        <authorList>
            <person name="Koch H."/>
        </authorList>
    </citation>
    <scope>NUCLEOTIDE SEQUENCE</scope>
    <source>
        <strain evidence="2">DNF</strain>
    </source>
</reference>
<evidence type="ECO:0000256" key="1">
    <source>
        <dbReference type="SAM" id="SignalP"/>
    </source>
</evidence>
<dbReference type="PANTHER" id="PTHR36573">
    <property type="entry name" value="INTERMEMBRANE PHOSPHOLIPID TRANSPORT SYSTEM BINDING PROTEIN MLAC"/>
    <property type="match status" value="1"/>
</dbReference>
<dbReference type="RefSeq" id="WP_289271428.1">
    <property type="nucleotide sequence ID" value="NZ_OX365700.1"/>
</dbReference>
<dbReference type="Proteomes" id="UP001179121">
    <property type="component" value="Chromosome"/>
</dbReference>
<dbReference type="InterPro" id="IPR008869">
    <property type="entry name" value="MlaC/ttg2D"/>
</dbReference>
<proteinExistence type="predicted"/>
<keyword evidence="3" id="KW-1185">Reference proteome</keyword>
<sequence>MKGVAQSWCGRLGAAALFAVGVAQAAVPPTEAVRGTVTEVLRILGDETLKRPERLAQRRRMLKEAVGARFSYEEMSKRTLAGQWKQLSESERTEFVDLFRSFLTDTYADRIEGYAGEDIRYVGERLDGPYAEVRTKVVSNKADFPMDYRLLNRSGEWLVYDIVIDGVSLVRNYRGQFEKIIRDSSYQGLLERLRQRVKEFTWAVETGGITAATVSERVVF</sequence>
<dbReference type="EMBL" id="OX365700">
    <property type="protein sequence ID" value="CAI4034007.1"/>
    <property type="molecule type" value="Genomic_DNA"/>
</dbReference>
<dbReference type="Gene3D" id="3.10.450.710">
    <property type="entry name" value="Tgt2/MlaC"/>
    <property type="match status" value="1"/>
</dbReference>
<feature type="chain" id="PRO_5041724236" evidence="1">
    <location>
        <begin position="26"/>
        <end position="220"/>
    </location>
</feature>
<keyword evidence="1" id="KW-0732">Signal</keyword>
<organism evidence="2 3">
    <name type="scientific">Nitrospira tepida</name>
    <dbReference type="NCBI Taxonomy" id="2973512"/>
    <lineage>
        <taxon>Bacteria</taxon>
        <taxon>Pseudomonadati</taxon>
        <taxon>Nitrospirota</taxon>
        <taxon>Nitrospiria</taxon>
        <taxon>Nitrospirales</taxon>
        <taxon>Nitrospiraceae</taxon>
        <taxon>Nitrospira</taxon>
    </lineage>
</organism>
<gene>
    <name evidence="2" type="ORF">DNFV4_04449</name>
</gene>
<evidence type="ECO:0000313" key="3">
    <source>
        <dbReference type="Proteomes" id="UP001179121"/>
    </source>
</evidence>
<dbReference type="PANTHER" id="PTHR36573:SF1">
    <property type="entry name" value="INTERMEMBRANE PHOSPHOLIPID TRANSPORT SYSTEM BINDING PROTEIN MLAC"/>
    <property type="match status" value="1"/>
</dbReference>
<dbReference type="PIRSF" id="PIRSF004649">
    <property type="entry name" value="MlaC"/>
    <property type="match status" value="1"/>
</dbReference>
<evidence type="ECO:0000313" key="2">
    <source>
        <dbReference type="EMBL" id="CAI4034007.1"/>
    </source>
</evidence>
<dbReference type="KEGG" id="nti:DNFV4_04449"/>
<dbReference type="InterPro" id="IPR042245">
    <property type="entry name" value="Tgt2/MlaC_sf"/>
</dbReference>
<feature type="signal peptide" evidence="1">
    <location>
        <begin position="1"/>
        <end position="25"/>
    </location>
</feature>
<accession>A0AA86T9D4</accession>